<dbReference type="InterPro" id="IPR007049">
    <property type="entry name" value="Carb-sel_porin_OprB"/>
</dbReference>
<evidence type="ECO:0000313" key="3">
    <source>
        <dbReference type="EMBL" id="RDU98252.1"/>
    </source>
</evidence>
<dbReference type="GO" id="GO:0008643">
    <property type="term" value="P:carbohydrate transport"/>
    <property type="evidence" value="ECO:0007669"/>
    <property type="project" value="InterPro"/>
</dbReference>
<evidence type="ECO:0000313" key="4">
    <source>
        <dbReference type="Proteomes" id="UP000256838"/>
    </source>
</evidence>
<dbReference type="AlphaFoldDB" id="A0A3D8JZJ5"/>
<reference evidence="3 4" key="1">
    <citation type="submission" date="2018-08" db="EMBL/GenBank/DDBJ databases">
        <title>Paraburkholderia sp. DHOM06 isolated from forest soil.</title>
        <authorList>
            <person name="Gao Z.-H."/>
            <person name="Qiu L.-H."/>
        </authorList>
    </citation>
    <scope>NUCLEOTIDE SEQUENCE [LARGE SCALE GENOMIC DNA]</scope>
    <source>
        <strain evidence="3 4">DHOM06</strain>
    </source>
</reference>
<dbReference type="OrthoDB" id="545475at2"/>
<comment type="similarity">
    <text evidence="1 2">Belongs to the OprB family.</text>
</comment>
<evidence type="ECO:0000256" key="2">
    <source>
        <dbReference type="RuleBase" id="RU363072"/>
    </source>
</evidence>
<dbReference type="Proteomes" id="UP000256838">
    <property type="component" value="Unassembled WGS sequence"/>
</dbReference>
<dbReference type="GO" id="GO:0016020">
    <property type="term" value="C:membrane"/>
    <property type="evidence" value="ECO:0007669"/>
    <property type="project" value="InterPro"/>
</dbReference>
<sequence length="234" mass="24893">MHVERFLRVSRFNLHDGALFIGEVQYAIGQAPAAGAPQTSSVLPGTYKLGFWYDNTRFADQRDGTDGLSLAAPGAGAQARMRHGDFSVYAVADQMVWRPSPDAARSIGVFARVMGAPGDRNVVDFAANAGVVLKAPFAGRDNDSVGLALGYADIGSHASAFDRDVGANTTPGYPVRTAETMVEATYQYQVAPWWLLQADFQYFFRPGGGVPNPSAGGARIGNEAVAGVRTVLTF</sequence>
<dbReference type="Pfam" id="PF04966">
    <property type="entry name" value="OprB"/>
    <property type="match status" value="1"/>
</dbReference>
<dbReference type="PANTHER" id="PTHR37944">
    <property type="entry name" value="PORIN B"/>
    <property type="match status" value="1"/>
</dbReference>
<organism evidence="3 4">
    <name type="scientific">Trinickia dinghuensis</name>
    <dbReference type="NCBI Taxonomy" id="2291023"/>
    <lineage>
        <taxon>Bacteria</taxon>
        <taxon>Pseudomonadati</taxon>
        <taxon>Pseudomonadota</taxon>
        <taxon>Betaproteobacteria</taxon>
        <taxon>Burkholderiales</taxon>
        <taxon>Burkholderiaceae</taxon>
        <taxon>Trinickia</taxon>
    </lineage>
</organism>
<protein>
    <submittedName>
        <fullName evidence="3">Carbohydrate porin</fullName>
    </submittedName>
</protein>
<dbReference type="InterPro" id="IPR038673">
    <property type="entry name" value="OprB_sf"/>
</dbReference>
<proteinExistence type="inferred from homology"/>
<dbReference type="GO" id="GO:0015288">
    <property type="term" value="F:porin activity"/>
    <property type="evidence" value="ECO:0007669"/>
    <property type="project" value="InterPro"/>
</dbReference>
<keyword evidence="4" id="KW-1185">Reference proteome</keyword>
<dbReference type="EMBL" id="QRGA01000007">
    <property type="protein sequence ID" value="RDU98252.1"/>
    <property type="molecule type" value="Genomic_DNA"/>
</dbReference>
<accession>A0A3D8JZJ5</accession>
<dbReference type="Gene3D" id="2.40.160.180">
    <property type="entry name" value="Carbohydrate-selective porin OprB"/>
    <property type="match status" value="1"/>
</dbReference>
<evidence type="ECO:0000256" key="1">
    <source>
        <dbReference type="ARBA" id="ARBA00008769"/>
    </source>
</evidence>
<dbReference type="InterPro" id="IPR052932">
    <property type="entry name" value="OprB_Porin"/>
</dbReference>
<name>A0A3D8JZJ5_9BURK</name>
<gene>
    <name evidence="3" type="ORF">DWV00_13085</name>
</gene>
<dbReference type="PANTHER" id="PTHR37944:SF1">
    <property type="entry name" value="PORIN B"/>
    <property type="match status" value="1"/>
</dbReference>
<comment type="caution">
    <text evidence="3">The sequence shown here is derived from an EMBL/GenBank/DDBJ whole genome shotgun (WGS) entry which is preliminary data.</text>
</comment>